<evidence type="ECO:0000259" key="2">
    <source>
        <dbReference type="Pfam" id="PF13477"/>
    </source>
</evidence>
<sequence length="366" mass="42397">MAKKIFILVNHEVVIYNFRLELVERLLDEGYEVYISSPHGEKIDELISMGCKYIPVSLARHGKNVIEDLKLIFYYKKNIKEINPDVVLSFTIKPNIYGGMACRLLGVPYIANITGLGTAVENKGLIQKLSIILYRISFKKINRVFFQNIENMQFFIDNKISIEKHKLIPGSGVNLKRYTVLDFPPNDVIHFVFISRIMKEKGIEQYLEAAQYIKNKYPNTEFHICGFCEETYEEKLSIFQSKGVIQYHGMVRDIREVLKKCHCTIHPTYYPEGMSNVLLESAACGRPIIATDRSGCREIIDDKINGFIIEQKNSNDLIKKIEQFLELSYKEKINMGLKGRLKVEREFDREIVVDSYIKEINTILAK</sequence>
<dbReference type="GO" id="GO:0016740">
    <property type="term" value="F:transferase activity"/>
    <property type="evidence" value="ECO:0007669"/>
    <property type="project" value="UniProtKB-KW"/>
</dbReference>
<accession>A0ABQ4KMV1</accession>
<gene>
    <name evidence="3" type="primary">rfaG</name>
    <name evidence="3" type="ORF">J8TS2_31480</name>
</gene>
<dbReference type="CDD" id="cd03808">
    <property type="entry name" value="GT4_CapM-like"/>
    <property type="match status" value="1"/>
</dbReference>
<evidence type="ECO:0000313" key="3">
    <source>
        <dbReference type="EMBL" id="GIN58829.1"/>
    </source>
</evidence>
<comment type="caution">
    <text evidence="3">The sequence shown here is derived from an EMBL/GenBank/DDBJ whole genome shotgun (WGS) entry which is preliminary data.</text>
</comment>
<organism evidence="3 4">
    <name type="scientific">Lederbergia ruris</name>
    <dbReference type="NCBI Taxonomy" id="217495"/>
    <lineage>
        <taxon>Bacteria</taxon>
        <taxon>Bacillati</taxon>
        <taxon>Bacillota</taxon>
        <taxon>Bacilli</taxon>
        <taxon>Bacillales</taxon>
        <taxon>Bacillaceae</taxon>
        <taxon>Lederbergia</taxon>
    </lineage>
</organism>
<dbReference type="InterPro" id="IPR001296">
    <property type="entry name" value="Glyco_trans_1"/>
</dbReference>
<dbReference type="RefSeq" id="WP_212966920.1">
    <property type="nucleotide sequence ID" value="NZ_BORB01000030.1"/>
</dbReference>
<evidence type="ECO:0000259" key="1">
    <source>
        <dbReference type="Pfam" id="PF00534"/>
    </source>
</evidence>
<feature type="domain" description="Glycosyltransferase subfamily 4-like N-terminal" evidence="2">
    <location>
        <begin position="5"/>
        <end position="148"/>
    </location>
</feature>
<dbReference type="Pfam" id="PF00534">
    <property type="entry name" value="Glycos_transf_1"/>
    <property type="match status" value="1"/>
</dbReference>
<reference evidence="3 4" key="1">
    <citation type="submission" date="2021-03" db="EMBL/GenBank/DDBJ databases">
        <title>Antimicrobial resistance genes in bacteria isolated from Japanese honey, and their potential for conferring macrolide and lincosamide resistance in the American foulbrood pathogen Paenibacillus larvae.</title>
        <authorList>
            <person name="Okamoto M."/>
            <person name="Kumagai M."/>
            <person name="Kanamori H."/>
            <person name="Takamatsu D."/>
        </authorList>
    </citation>
    <scope>NUCLEOTIDE SEQUENCE [LARGE SCALE GENOMIC DNA]</scope>
    <source>
        <strain evidence="3 4">J8TS2</strain>
    </source>
</reference>
<dbReference type="EMBL" id="BORB01000030">
    <property type="protein sequence ID" value="GIN58829.1"/>
    <property type="molecule type" value="Genomic_DNA"/>
</dbReference>
<feature type="domain" description="Glycosyl transferase family 1" evidence="1">
    <location>
        <begin position="189"/>
        <end position="332"/>
    </location>
</feature>
<dbReference type="Gene3D" id="3.40.50.2000">
    <property type="entry name" value="Glycogen Phosphorylase B"/>
    <property type="match status" value="2"/>
</dbReference>
<dbReference type="Proteomes" id="UP000679950">
    <property type="component" value="Unassembled WGS sequence"/>
</dbReference>
<dbReference type="SUPFAM" id="SSF53756">
    <property type="entry name" value="UDP-Glycosyltransferase/glycogen phosphorylase"/>
    <property type="match status" value="1"/>
</dbReference>
<name>A0ABQ4KMV1_9BACI</name>
<dbReference type="PANTHER" id="PTHR12526">
    <property type="entry name" value="GLYCOSYLTRANSFERASE"/>
    <property type="match status" value="1"/>
</dbReference>
<proteinExistence type="predicted"/>
<dbReference type="InterPro" id="IPR028098">
    <property type="entry name" value="Glyco_trans_4-like_N"/>
</dbReference>
<keyword evidence="3" id="KW-0808">Transferase</keyword>
<keyword evidence="4" id="KW-1185">Reference proteome</keyword>
<dbReference type="Pfam" id="PF13477">
    <property type="entry name" value="Glyco_trans_4_2"/>
    <property type="match status" value="1"/>
</dbReference>
<evidence type="ECO:0000313" key="4">
    <source>
        <dbReference type="Proteomes" id="UP000679950"/>
    </source>
</evidence>
<protein>
    <submittedName>
        <fullName evidence="3">Glycosyl transferase</fullName>
    </submittedName>
</protein>